<dbReference type="GeneID" id="74946300"/>
<evidence type="ECO:0000313" key="2">
    <source>
        <dbReference type="EMBL" id="UVS70176.1"/>
    </source>
</evidence>
<evidence type="ECO:0000256" key="1">
    <source>
        <dbReference type="SAM" id="MobiDB-lite"/>
    </source>
</evidence>
<reference evidence="2" key="1">
    <citation type="submission" date="2022-08" db="EMBL/GenBank/DDBJ databases">
        <title>Dynamic responses of ammonia-oxidizing microbial communities induced by reactive oxygen species (ROS) in fluctuating redox aquifers.</title>
        <authorList>
            <person name="Wang P."/>
            <person name="Wang H."/>
        </authorList>
    </citation>
    <scope>NUCLEOTIDE SEQUENCE</scope>
    <source>
        <strain evidence="2">PLX03</strain>
    </source>
</reference>
<dbReference type="Proteomes" id="UP001059771">
    <property type="component" value="Chromosome"/>
</dbReference>
<dbReference type="RefSeq" id="WP_075054314.1">
    <property type="nucleotide sequence ID" value="NZ_CP103305.1"/>
</dbReference>
<feature type="region of interest" description="Disordered" evidence="1">
    <location>
        <begin position="38"/>
        <end position="65"/>
    </location>
</feature>
<organism evidence="2">
    <name type="scientific">Nitrososphaera viennensis</name>
    <dbReference type="NCBI Taxonomy" id="1034015"/>
    <lineage>
        <taxon>Archaea</taxon>
        <taxon>Nitrososphaerota</taxon>
        <taxon>Nitrososphaeria</taxon>
        <taxon>Nitrososphaerales</taxon>
        <taxon>Nitrososphaeraceae</taxon>
        <taxon>Nitrososphaera</taxon>
    </lineage>
</organism>
<accession>A0A977NN58</accession>
<feature type="compositionally biased region" description="Low complexity" evidence="1">
    <location>
        <begin position="51"/>
        <end position="65"/>
    </location>
</feature>
<protein>
    <submittedName>
        <fullName evidence="2">Uncharacterized protein</fullName>
    </submittedName>
</protein>
<gene>
    <name evidence="2" type="ORF">NWT39_05150</name>
</gene>
<proteinExistence type="predicted"/>
<name>A0A977NN58_9ARCH</name>
<dbReference type="EMBL" id="CP103305">
    <property type="protein sequence ID" value="UVS70176.1"/>
    <property type="molecule type" value="Genomic_DNA"/>
</dbReference>
<sequence length="178" mass="18346">MAQKKNLQKKAVIAGGVASVVALAALASVLFAQEGAKPVVPSSENEDDDNNNGSSNSNNSTVTTSAVTKTAAATSLECHNDPSAGTAMVVSAKLADQSSGRGIPGKQMIFTILPGNPVAILPTDDSGQASVSLDASEFSKERSSVFIFFDGDEEYEFSSCRIDVVTSQVPTDEPATNS</sequence>
<dbReference type="AlphaFoldDB" id="A0A977NN58"/>